<comment type="subcellular location">
    <subcellularLocation>
        <location evidence="1">Membrane</location>
    </subcellularLocation>
</comment>
<keyword evidence="2 3" id="KW-0472">Membrane</keyword>
<keyword evidence="3" id="KW-1133">Transmembrane helix</keyword>
<evidence type="ECO:0000256" key="2">
    <source>
        <dbReference type="ARBA" id="ARBA00023136"/>
    </source>
</evidence>
<keyword evidence="3" id="KW-0812">Transmembrane</keyword>
<dbReference type="EMBL" id="LR743592">
    <property type="protein sequence ID" value="CAA2620736.1"/>
    <property type="molecule type" value="Genomic_DNA"/>
</dbReference>
<evidence type="ECO:0000256" key="1">
    <source>
        <dbReference type="ARBA" id="ARBA00004370"/>
    </source>
</evidence>
<dbReference type="PANTHER" id="PTHR31415:SF4">
    <property type="entry name" value="NDR1_HIN1-LIKE PROTEIN 3"/>
    <property type="match status" value="1"/>
</dbReference>
<dbReference type="Proteomes" id="UP001189122">
    <property type="component" value="Unassembled WGS sequence"/>
</dbReference>
<accession>A0A7I8ISE0</accession>
<keyword evidence="5" id="KW-1185">Reference proteome</keyword>
<reference evidence="4 5" key="1">
    <citation type="submission" date="2019-12" db="EMBL/GenBank/DDBJ databases">
        <authorList>
            <person name="Scholz U."/>
            <person name="Mascher M."/>
            <person name="Fiebig A."/>
        </authorList>
    </citation>
    <scope>NUCLEOTIDE SEQUENCE</scope>
</reference>
<evidence type="ECO:0000313" key="5">
    <source>
        <dbReference type="Proteomes" id="UP001189122"/>
    </source>
</evidence>
<dbReference type="EMBL" id="CACRZD030000005">
    <property type="protein sequence ID" value="CAA6660488.1"/>
    <property type="molecule type" value="Genomic_DNA"/>
</dbReference>
<dbReference type="GO" id="GO:0098542">
    <property type="term" value="P:defense response to other organism"/>
    <property type="evidence" value="ECO:0007669"/>
    <property type="project" value="InterPro"/>
</dbReference>
<evidence type="ECO:0000313" key="4">
    <source>
        <dbReference type="EMBL" id="CAA2620736.1"/>
    </source>
</evidence>
<dbReference type="PANTHER" id="PTHR31415">
    <property type="entry name" value="OS05G0367900 PROTEIN"/>
    <property type="match status" value="1"/>
</dbReference>
<evidence type="ECO:0000256" key="3">
    <source>
        <dbReference type="SAM" id="Phobius"/>
    </source>
</evidence>
<sequence>MRSGQPRRNLVPLKIPRSWTKRPWSSIDSSMEPMEEKKPSRCFPSNPRFQIDGRCCCKIILYLVILLLLVGVVALMVWIFINTKWHIKVAVESATLSRFDLDGNATLRYNLTLGVSIRNANRADVSYDKISVTALNNGTAFSSADVPAFNQGWKTTTMVYPAFQGQWPKGGVHNINVTFKGNIRIRYQARDKSWRMRTNRYSMEANCALRIPERARRPLSTRLYVTLGIEVEDDQAKSIGV</sequence>
<proteinExistence type="predicted"/>
<dbReference type="AlphaFoldDB" id="A0A7I8ISE0"/>
<dbReference type="GO" id="GO:0009506">
    <property type="term" value="C:plasmodesma"/>
    <property type="evidence" value="ECO:0007669"/>
    <property type="project" value="TreeGrafter"/>
</dbReference>
<name>A0A7I8ISE0_SPIIN</name>
<protein>
    <submittedName>
        <fullName evidence="4">Uncharacterized protein</fullName>
    </submittedName>
</protein>
<dbReference type="GO" id="GO:0005886">
    <property type="term" value="C:plasma membrane"/>
    <property type="evidence" value="ECO:0007669"/>
    <property type="project" value="TreeGrafter"/>
</dbReference>
<dbReference type="InterPro" id="IPR044839">
    <property type="entry name" value="NDR1-like"/>
</dbReference>
<gene>
    <name evidence="4" type="ORF">SI7747_05006905</name>
</gene>
<organism evidence="4">
    <name type="scientific">Spirodela intermedia</name>
    <name type="common">Intermediate duckweed</name>
    <dbReference type="NCBI Taxonomy" id="51605"/>
    <lineage>
        <taxon>Eukaryota</taxon>
        <taxon>Viridiplantae</taxon>
        <taxon>Streptophyta</taxon>
        <taxon>Embryophyta</taxon>
        <taxon>Tracheophyta</taxon>
        <taxon>Spermatophyta</taxon>
        <taxon>Magnoliopsida</taxon>
        <taxon>Liliopsida</taxon>
        <taxon>Araceae</taxon>
        <taxon>Lemnoideae</taxon>
        <taxon>Spirodela</taxon>
    </lineage>
</organism>
<feature type="transmembrane region" description="Helical" evidence="3">
    <location>
        <begin position="59"/>
        <end position="81"/>
    </location>
</feature>